<comment type="similarity">
    <text evidence="2 6">Belongs to the peptidase S9A family.</text>
</comment>
<feature type="domain" description="Peptidase S9 prolyl oligopeptidase catalytic" evidence="7">
    <location>
        <begin position="477"/>
        <end position="632"/>
    </location>
</feature>
<proteinExistence type="inferred from homology"/>
<evidence type="ECO:0000256" key="6">
    <source>
        <dbReference type="RuleBase" id="RU368024"/>
    </source>
</evidence>
<dbReference type="PROSITE" id="PS00708">
    <property type="entry name" value="PRO_ENDOPEP_SER"/>
    <property type="match status" value="1"/>
</dbReference>
<feature type="domain" description="Peptidase S9A N-terminal" evidence="8">
    <location>
        <begin position="1"/>
        <end position="401"/>
    </location>
</feature>
<keyword evidence="5 6" id="KW-0720">Serine protease</keyword>
<dbReference type="Proteomes" id="UP001211065">
    <property type="component" value="Unassembled WGS sequence"/>
</dbReference>
<dbReference type="GO" id="GO:0004252">
    <property type="term" value="F:serine-type endopeptidase activity"/>
    <property type="evidence" value="ECO:0007669"/>
    <property type="project" value="UniProtKB-UniRule"/>
</dbReference>
<dbReference type="InterPro" id="IPR002471">
    <property type="entry name" value="Pept_S9_AS"/>
</dbReference>
<dbReference type="InterPro" id="IPR001375">
    <property type="entry name" value="Peptidase_S9_cat"/>
</dbReference>
<dbReference type="InterPro" id="IPR023302">
    <property type="entry name" value="Pept_S9A_N"/>
</dbReference>
<evidence type="ECO:0000256" key="2">
    <source>
        <dbReference type="ARBA" id="ARBA00005228"/>
    </source>
</evidence>
<protein>
    <recommendedName>
        <fullName evidence="6">Prolyl endopeptidase</fullName>
        <ecNumber evidence="6">3.4.21.-</ecNumber>
    </recommendedName>
</protein>
<comment type="catalytic activity">
    <reaction evidence="1">
        <text>Hydrolysis of Pro-|-Xaa &gt;&gt; Ala-|-Xaa in oligopeptides.</text>
        <dbReference type="EC" id="3.4.21.26"/>
    </reaction>
</comment>
<dbReference type="SUPFAM" id="SSF53474">
    <property type="entry name" value="alpha/beta-Hydrolases"/>
    <property type="match status" value="1"/>
</dbReference>
<comment type="caution">
    <text evidence="9">The sequence shown here is derived from an EMBL/GenBank/DDBJ whole genome shotgun (WGS) entry which is preliminary data.</text>
</comment>
<dbReference type="EMBL" id="JADGJW010001497">
    <property type="protein sequence ID" value="KAJ3202946.1"/>
    <property type="molecule type" value="Genomic_DNA"/>
</dbReference>
<evidence type="ECO:0000256" key="3">
    <source>
        <dbReference type="ARBA" id="ARBA00022670"/>
    </source>
</evidence>
<organism evidence="9 10">
    <name type="scientific">Clydaea vesicula</name>
    <dbReference type="NCBI Taxonomy" id="447962"/>
    <lineage>
        <taxon>Eukaryota</taxon>
        <taxon>Fungi</taxon>
        <taxon>Fungi incertae sedis</taxon>
        <taxon>Chytridiomycota</taxon>
        <taxon>Chytridiomycota incertae sedis</taxon>
        <taxon>Chytridiomycetes</taxon>
        <taxon>Lobulomycetales</taxon>
        <taxon>Lobulomycetaceae</taxon>
        <taxon>Clydaea</taxon>
    </lineage>
</organism>
<dbReference type="Gene3D" id="2.130.10.120">
    <property type="entry name" value="Prolyl oligopeptidase, N-terminal domain"/>
    <property type="match status" value="1"/>
</dbReference>
<dbReference type="EC" id="3.4.21.-" evidence="6"/>
<keyword evidence="10" id="KW-1185">Reference proteome</keyword>
<dbReference type="PANTHER" id="PTHR42881">
    <property type="entry name" value="PROLYL ENDOPEPTIDASE"/>
    <property type="match status" value="1"/>
</dbReference>
<dbReference type="AlphaFoldDB" id="A0AAD5XSA1"/>
<dbReference type="Pfam" id="PF02897">
    <property type="entry name" value="Peptidase_S9_N"/>
    <property type="match status" value="1"/>
</dbReference>
<dbReference type="Pfam" id="PF00326">
    <property type="entry name" value="Peptidase_S9"/>
    <property type="match status" value="1"/>
</dbReference>
<dbReference type="InterPro" id="IPR002470">
    <property type="entry name" value="Peptidase_S9A"/>
</dbReference>
<dbReference type="PRINTS" id="PR00862">
    <property type="entry name" value="PROLIGOPTASE"/>
</dbReference>
<evidence type="ECO:0000256" key="5">
    <source>
        <dbReference type="ARBA" id="ARBA00022825"/>
    </source>
</evidence>
<keyword evidence="3 6" id="KW-0645">Protease</keyword>
<accession>A0AAD5XSA1</accession>
<keyword evidence="4 6" id="KW-0378">Hydrolase</keyword>
<evidence type="ECO:0000313" key="10">
    <source>
        <dbReference type="Proteomes" id="UP001211065"/>
    </source>
</evidence>
<feature type="non-terminal residue" evidence="9">
    <location>
        <position position="632"/>
    </location>
</feature>
<dbReference type="SUPFAM" id="SSF50993">
    <property type="entry name" value="Peptidase/esterase 'gauge' domain"/>
    <property type="match status" value="1"/>
</dbReference>
<evidence type="ECO:0000256" key="4">
    <source>
        <dbReference type="ARBA" id="ARBA00022801"/>
    </source>
</evidence>
<dbReference type="GO" id="GO:0005829">
    <property type="term" value="C:cytosol"/>
    <property type="evidence" value="ECO:0007669"/>
    <property type="project" value="TreeGrafter"/>
</dbReference>
<dbReference type="GO" id="GO:0006508">
    <property type="term" value="P:proteolysis"/>
    <property type="evidence" value="ECO:0007669"/>
    <property type="project" value="UniProtKB-KW"/>
</dbReference>
<sequence>LEDSNSTETKNFIEKQNLISSELLNKGENREKIEKVLKEYSKYEKMSVPYVKKGEYYYSYYQTGTEERMSLVRQKDIKSAEVEYYFDLNEKSEKESKEISLNTFKFSKFGKYFAYLMVYNGSDFGNIYVADLETPEVIIDTIENVGHTAIIWTVDEKGFFYSRYSNMKRTGGTANEEGIETSKQGDRQFYYHVVGTSADDDILIHTVKRPHDFDLTLTYDGNYLLLTEFNIDYYKVQGKIIKLNDLLKKKGDGKLFVNEKPVFKVLPREFDYDLHFLLNIDSVFYFKTTTESPRSKIVSYDFNSDATHYTEVIPEDAEGYQLKEVDSSDDFIVLNYIKDMKDSFRFFTLPDFKQFYPKNSLSIKGEVLSTNLIRETNEFFFKTSNTLFPWANFVINLNEKENVSQLLIREAKLTGHDSSEYEMLQVKYKSRDGTLIPLTISKRKDVPLDGNNPVYLYGYGGFNVALPDSFNVTALTFMKHYRGIYATAHIRGGAELGQSWYEAGRLDKKENCFDDFEGAAAYLIEEKYTNKEKIAIAGGSNGGLLTLACANRRPDLFKVVISAVPVTDLLRFHKFSCGAGWICDYGSSEVKEQFEYQIRWSPLHNIKKKDIPHPATIVLTGDHDDRVVPAHS</sequence>
<reference evidence="9" key="1">
    <citation type="submission" date="2020-05" db="EMBL/GenBank/DDBJ databases">
        <title>Phylogenomic resolution of chytrid fungi.</title>
        <authorList>
            <person name="Stajich J.E."/>
            <person name="Amses K."/>
            <person name="Simmons R."/>
            <person name="Seto K."/>
            <person name="Myers J."/>
            <person name="Bonds A."/>
            <person name="Quandt C.A."/>
            <person name="Barry K."/>
            <person name="Liu P."/>
            <person name="Grigoriev I."/>
            <person name="Longcore J.E."/>
            <person name="James T.Y."/>
        </authorList>
    </citation>
    <scope>NUCLEOTIDE SEQUENCE</scope>
    <source>
        <strain evidence="9">JEL0476</strain>
    </source>
</reference>
<evidence type="ECO:0000256" key="1">
    <source>
        <dbReference type="ARBA" id="ARBA00001070"/>
    </source>
</evidence>
<dbReference type="InterPro" id="IPR051167">
    <property type="entry name" value="Prolyl_oligopep/macrocyclase"/>
</dbReference>
<dbReference type="GO" id="GO:0070012">
    <property type="term" value="F:oligopeptidase activity"/>
    <property type="evidence" value="ECO:0007669"/>
    <property type="project" value="TreeGrafter"/>
</dbReference>
<evidence type="ECO:0000259" key="7">
    <source>
        <dbReference type="Pfam" id="PF00326"/>
    </source>
</evidence>
<evidence type="ECO:0000313" key="9">
    <source>
        <dbReference type="EMBL" id="KAJ3202946.1"/>
    </source>
</evidence>
<evidence type="ECO:0000259" key="8">
    <source>
        <dbReference type="Pfam" id="PF02897"/>
    </source>
</evidence>
<gene>
    <name evidence="9" type="ORF">HK099_001656</name>
</gene>
<dbReference type="Gene3D" id="3.40.50.1820">
    <property type="entry name" value="alpha/beta hydrolase"/>
    <property type="match status" value="1"/>
</dbReference>
<dbReference type="InterPro" id="IPR029058">
    <property type="entry name" value="AB_hydrolase_fold"/>
</dbReference>
<name>A0AAD5XSA1_9FUNG</name>
<dbReference type="PANTHER" id="PTHR42881:SF2">
    <property type="entry name" value="PROLYL ENDOPEPTIDASE"/>
    <property type="match status" value="1"/>
</dbReference>